<sequence>MLPWLSAIATPAIESDDTSIGARIRARNVLYFDVAMARLNAQYGYRQSIDSRSSSYFTIGSTVLPITAGFLATGQSAITDCAIGLGALFLGFGFYLLLAVFYVWSFQYTGWDERPDMEQWQEISTQFTAEDLQRWLGDACVEAYRTNEPILEKTAGKSALALWSLFFEVVCLSVAVLVPIWPLEDQYLRSRRALALLALLGLRYRSLPERRRRLNHVIGLTTRHLRGGFEDVARLHRPRRPVVLGRLRLVLVGSHAGIS</sequence>
<dbReference type="EMBL" id="CADCWE010000247">
    <property type="protein sequence ID" value="CAA9561488.1"/>
    <property type="molecule type" value="Genomic_DNA"/>
</dbReference>
<keyword evidence="1" id="KW-0812">Transmembrane</keyword>
<feature type="transmembrane region" description="Helical" evidence="1">
    <location>
        <begin position="56"/>
        <end position="77"/>
    </location>
</feature>
<evidence type="ECO:0000256" key="1">
    <source>
        <dbReference type="SAM" id="Phobius"/>
    </source>
</evidence>
<evidence type="ECO:0000313" key="2">
    <source>
        <dbReference type="EMBL" id="CAA9561488.1"/>
    </source>
</evidence>
<dbReference type="AlphaFoldDB" id="A0A6J4V0K4"/>
<feature type="transmembrane region" description="Helical" evidence="1">
    <location>
        <begin position="160"/>
        <end position="181"/>
    </location>
</feature>
<gene>
    <name evidence="2" type="ORF">AVDCRST_MAG73-3749</name>
</gene>
<protein>
    <submittedName>
        <fullName evidence="2">Uncharacterized protein</fullName>
    </submittedName>
</protein>
<accession>A0A6J4V0K4</accession>
<name>A0A6J4V0K4_9BACT</name>
<feature type="transmembrane region" description="Helical" evidence="1">
    <location>
        <begin position="83"/>
        <end position="104"/>
    </location>
</feature>
<reference evidence="2" key="1">
    <citation type="submission" date="2020-02" db="EMBL/GenBank/DDBJ databases">
        <authorList>
            <person name="Meier V. D."/>
        </authorList>
    </citation>
    <scope>NUCLEOTIDE SEQUENCE</scope>
    <source>
        <strain evidence="2">AVDCRST_MAG73</strain>
    </source>
</reference>
<keyword evidence="1" id="KW-0472">Membrane</keyword>
<proteinExistence type="predicted"/>
<keyword evidence="1" id="KW-1133">Transmembrane helix</keyword>
<organism evidence="2">
    <name type="scientific">uncultured Thermomicrobiales bacterium</name>
    <dbReference type="NCBI Taxonomy" id="1645740"/>
    <lineage>
        <taxon>Bacteria</taxon>
        <taxon>Pseudomonadati</taxon>
        <taxon>Thermomicrobiota</taxon>
        <taxon>Thermomicrobia</taxon>
        <taxon>Thermomicrobiales</taxon>
        <taxon>environmental samples</taxon>
    </lineage>
</organism>